<dbReference type="SUPFAM" id="SSF57850">
    <property type="entry name" value="RING/U-box"/>
    <property type="match status" value="3"/>
</dbReference>
<dbReference type="Gene3D" id="3.30.40.10">
    <property type="entry name" value="Zinc/RING finger domain, C3HC4 (zinc finger)"/>
    <property type="match status" value="2"/>
</dbReference>
<feature type="domain" description="RING-type" evidence="5">
    <location>
        <begin position="117"/>
        <end position="169"/>
    </location>
</feature>
<dbReference type="CDD" id="cd16494">
    <property type="entry name" value="RING-CH-C4HC3_ZSWM2"/>
    <property type="match status" value="1"/>
</dbReference>
<dbReference type="GeneTree" id="ENSGT00390000006826"/>
<dbReference type="Proteomes" id="UP000265020">
    <property type="component" value="Unassembled WGS sequence"/>
</dbReference>
<dbReference type="GO" id="GO:0008270">
    <property type="term" value="F:zinc ion binding"/>
    <property type="evidence" value="ECO:0007669"/>
    <property type="project" value="UniProtKB-KW"/>
</dbReference>
<dbReference type="InterPro" id="IPR039903">
    <property type="entry name" value="Zswim2"/>
</dbReference>
<dbReference type="OMA" id="WQRYINE"/>
<keyword evidence="1" id="KW-0479">Metal-binding</keyword>
<keyword evidence="3" id="KW-0862">Zinc</keyword>
<evidence type="ECO:0000256" key="2">
    <source>
        <dbReference type="ARBA" id="ARBA00022771"/>
    </source>
</evidence>
<dbReference type="InterPro" id="IPR013083">
    <property type="entry name" value="Znf_RING/FYVE/PHD"/>
</dbReference>
<dbReference type="STRING" id="28743.ENSCVAP00000006323"/>
<dbReference type="PANTHER" id="PTHR21540:SF3">
    <property type="entry name" value="E3 UBIQUITIN-PROTEIN LIGASE ZSWIM2"/>
    <property type="match status" value="1"/>
</dbReference>
<dbReference type="Pfam" id="PF13639">
    <property type="entry name" value="zf-RING_2"/>
    <property type="match status" value="1"/>
</dbReference>
<dbReference type="SMART" id="SM00184">
    <property type="entry name" value="RING"/>
    <property type="match status" value="2"/>
</dbReference>
<proteinExistence type="predicted"/>
<name>A0A3Q2CLU6_CYPVA</name>
<dbReference type="InterPro" id="IPR001841">
    <property type="entry name" value="Znf_RING"/>
</dbReference>
<reference evidence="6" key="2">
    <citation type="submission" date="2025-09" db="UniProtKB">
        <authorList>
            <consortium name="Ensembl"/>
        </authorList>
    </citation>
    <scope>IDENTIFICATION</scope>
</reference>
<protein>
    <submittedName>
        <fullName evidence="6">Zinc finger, SWIM-type containing 2</fullName>
    </submittedName>
</protein>
<evidence type="ECO:0000313" key="6">
    <source>
        <dbReference type="Ensembl" id="ENSCVAP00000006323.1"/>
    </source>
</evidence>
<feature type="domain" description="RING-type" evidence="5">
    <location>
        <begin position="309"/>
        <end position="349"/>
    </location>
</feature>
<dbReference type="AlphaFoldDB" id="A0A3Q2CLU6"/>
<reference evidence="6" key="1">
    <citation type="submission" date="2025-08" db="UniProtKB">
        <authorList>
            <consortium name="Ensembl"/>
        </authorList>
    </citation>
    <scope>IDENTIFICATION</scope>
</reference>
<evidence type="ECO:0000256" key="3">
    <source>
        <dbReference type="ARBA" id="ARBA00022833"/>
    </source>
</evidence>
<dbReference type="Ensembl" id="ENSCVAT00000005196.1">
    <property type="protein sequence ID" value="ENSCVAP00000006323.1"/>
    <property type="gene ID" value="ENSCVAG00000000212.1"/>
</dbReference>
<evidence type="ECO:0000313" key="7">
    <source>
        <dbReference type="Proteomes" id="UP000265020"/>
    </source>
</evidence>
<accession>A0A3Q2CLU6</accession>
<organism evidence="6 7">
    <name type="scientific">Cyprinodon variegatus</name>
    <name type="common">Sheepshead minnow</name>
    <dbReference type="NCBI Taxonomy" id="28743"/>
    <lineage>
        <taxon>Eukaryota</taxon>
        <taxon>Metazoa</taxon>
        <taxon>Chordata</taxon>
        <taxon>Craniata</taxon>
        <taxon>Vertebrata</taxon>
        <taxon>Euteleostomi</taxon>
        <taxon>Actinopterygii</taxon>
        <taxon>Neopterygii</taxon>
        <taxon>Teleostei</taxon>
        <taxon>Neoteleostei</taxon>
        <taxon>Acanthomorphata</taxon>
        <taxon>Ovalentaria</taxon>
        <taxon>Atherinomorphae</taxon>
        <taxon>Cyprinodontiformes</taxon>
        <taxon>Cyprinodontidae</taxon>
        <taxon>Cyprinodon</taxon>
    </lineage>
</organism>
<keyword evidence="2 4" id="KW-0863">Zinc-finger</keyword>
<dbReference type="GO" id="GO:0061630">
    <property type="term" value="F:ubiquitin protein ligase activity"/>
    <property type="evidence" value="ECO:0007669"/>
    <property type="project" value="InterPro"/>
</dbReference>
<evidence type="ECO:0000256" key="1">
    <source>
        <dbReference type="ARBA" id="ARBA00022723"/>
    </source>
</evidence>
<evidence type="ECO:0000259" key="5">
    <source>
        <dbReference type="PROSITE" id="PS50089"/>
    </source>
</evidence>
<dbReference type="PROSITE" id="PS50089">
    <property type="entry name" value="ZF_RING_2"/>
    <property type="match status" value="2"/>
</dbReference>
<keyword evidence="7" id="KW-1185">Reference proteome</keyword>
<dbReference type="PANTHER" id="PTHR21540">
    <property type="entry name" value="RING FINGER AND SWIM DOMAIN-CONTAINING PROTEIN 2"/>
    <property type="match status" value="1"/>
</dbReference>
<sequence length="372" mass="41529">MSIRTTAREAVSSYQDQALSATIFLLRSYGPAAFLLQEEVEGRNFKVCLGEQLLLKKFRLPREHVYAFKPGLSSRELRMVLQRPHTADAASGTQSQNLPDQKVGSVCRKVIQAQDVCPICQEGLLQKKEPVSHCRFGCGNCIHISCMKVWADHQRLADSKEIVKCPMCRGNFGSLQLLQEQSKNAAKLFTAAERENPDKHLGAVCFSCRGCPITGACLRCTICSFLYLCDNCVKNGCHSQHPLASRTVKQAEKSGFLWMQPPLKIPNHKMKVSPLLSTVAEAFSAEMLKRLPVVKVRSGSQLLNEGLQCRICLQGFLQGQKVRTLPCQHKFHVNCVDQILRSNSCPLDEFIIFSGGRIKRNTSSKFLCAKQK</sequence>
<evidence type="ECO:0000256" key="4">
    <source>
        <dbReference type="PROSITE-ProRule" id="PRU00175"/>
    </source>
</evidence>